<organism evidence="3">
    <name type="scientific">Xenorhabdus bovienii str. feltiae Moldova</name>
    <dbReference type="NCBI Taxonomy" id="1398200"/>
    <lineage>
        <taxon>Bacteria</taxon>
        <taxon>Pseudomonadati</taxon>
        <taxon>Pseudomonadota</taxon>
        <taxon>Gammaproteobacteria</taxon>
        <taxon>Enterobacterales</taxon>
        <taxon>Morganellaceae</taxon>
        <taxon>Xenorhabdus</taxon>
    </lineage>
</organism>
<dbReference type="InterPro" id="IPR000873">
    <property type="entry name" value="AMP-dep_synth/lig_dom"/>
</dbReference>
<name>A0A077NLQ2_XENBV</name>
<comment type="similarity">
    <text evidence="1">Belongs to the ATP-dependent AMP-binding enzyme family.</text>
</comment>
<dbReference type="EMBL" id="CBSV010000225">
    <property type="protein sequence ID" value="CDH03072.1"/>
    <property type="molecule type" value="Genomic_DNA"/>
</dbReference>
<dbReference type="InterPro" id="IPR042099">
    <property type="entry name" value="ANL_N_sf"/>
</dbReference>
<evidence type="ECO:0000259" key="2">
    <source>
        <dbReference type="Pfam" id="PF00501"/>
    </source>
</evidence>
<protein>
    <submittedName>
        <fullName evidence="3">Peptide synthetase, putative</fullName>
    </submittedName>
</protein>
<accession>A0A077NLQ2</accession>
<dbReference type="AlphaFoldDB" id="A0A077NLQ2"/>
<feature type="domain" description="AMP-dependent synthetase/ligase" evidence="2">
    <location>
        <begin position="49"/>
        <end position="326"/>
    </location>
</feature>
<dbReference type="HOGENOM" id="CLU_071064_0_0_6"/>
<proteinExistence type="inferred from homology"/>
<gene>
    <name evidence="3" type="ORF">XBFM1_530009</name>
</gene>
<dbReference type="PANTHER" id="PTHR22754">
    <property type="entry name" value="DISCO-INTERACTING PROTEIN 2 DIP2 -RELATED"/>
    <property type="match status" value="1"/>
</dbReference>
<sequence length="337" mass="36955">MSLNITCNEFEQYTKLSDPSLTAISGLLLQAVQQQPNSGLHFISGEKAEKSTLITYPELLVEAQSILGGIRSHAPTPNIHVILLLEHAHDFIPAFWACVLGGYVPCPILPIRNDPERWEKHLIHVNTLLENPLLISTKSLQRELTNISDVIDLDVLRNAVPDETIYQAEGEDPAVFMLTSGSTGNSKAVMITHGNLLASMKGKNERQCLTAEDTTLNWISFDHLAALSEAHLLPLSVGATQVHVPPAKILAEPLLFVRLISDYRVAMTFTPNFLFGQINAALQSGHTDTLGLQNKPLDLSHLRQIISGGEATVVETGRTFLKLLAPYGLASNTIWHD</sequence>
<dbReference type="RefSeq" id="WP_268987934.1">
    <property type="nucleotide sequence ID" value="NZ_CAWLWD010000048.1"/>
</dbReference>
<evidence type="ECO:0000313" key="3">
    <source>
        <dbReference type="EMBL" id="CDH03072.1"/>
    </source>
</evidence>
<dbReference type="PROSITE" id="PS00455">
    <property type="entry name" value="AMP_BINDING"/>
    <property type="match status" value="1"/>
</dbReference>
<dbReference type="Proteomes" id="UP000028487">
    <property type="component" value="Unassembled WGS sequence"/>
</dbReference>
<evidence type="ECO:0000256" key="1">
    <source>
        <dbReference type="ARBA" id="ARBA00006432"/>
    </source>
</evidence>
<dbReference type="Gene3D" id="3.40.50.12780">
    <property type="entry name" value="N-terminal domain of ligase-like"/>
    <property type="match status" value="1"/>
</dbReference>
<dbReference type="SUPFAM" id="SSF56801">
    <property type="entry name" value="Acetyl-CoA synthetase-like"/>
    <property type="match status" value="1"/>
</dbReference>
<dbReference type="InterPro" id="IPR020845">
    <property type="entry name" value="AMP-binding_CS"/>
</dbReference>
<dbReference type="PANTHER" id="PTHR22754:SF32">
    <property type="entry name" value="DISCO-INTERACTING PROTEIN 2"/>
    <property type="match status" value="1"/>
</dbReference>
<comment type="caution">
    <text evidence="3">The sequence shown here is derived from an EMBL/GenBank/DDBJ whole genome shotgun (WGS) entry which is preliminary data.</text>
</comment>
<reference evidence="3" key="1">
    <citation type="submission" date="2013-07" db="EMBL/GenBank/DDBJ databases">
        <title>Sub-species coevolution in mutualistic symbiosis.</title>
        <authorList>
            <person name="Murfin K."/>
            <person name="Klassen J."/>
            <person name="Lee M."/>
            <person name="Forst S."/>
            <person name="Stock P."/>
            <person name="Goodrich-Blair H."/>
        </authorList>
    </citation>
    <scope>NUCLEOTIDE SEQUENCE [LARGE SCALE GENOMIC DNA]</scope>
    <source>
        <strain evidence="3">Feltiae Moldova</strain>
    </source>
</reference>
<dbReference type="Pfam" id="PF00501">
    <property type="entry name" value="AMP-binding"/>
    <property type="match status" value="1"/>
</dbReference>